<evidence type="ECO:0000256" key="4">
    <source>
        <dbReference type="PIRSR" id="PIRSR001221-2"/>
    </source>
</evidence>
<dbReference type="InterPro" id="IPR036928">
    <property type="entry name" value="AS_sf"/>
</dbReference>
<dbReference type="Gene3D" id="3.90.1300.10">
    <property type="entry name" value="Amidase signature (AS) domain"/>
    <property type="match status" value="1"/>
</dbReference>
<name>A0A0C2WW78_AMAMK</name>
<dbReference type="FunCoup" id="A0A0C2WW78">
    <property type="interactions" value="36"/>
</dbReference>
<feature type="active site" description="Charge relay system" evidence="3">
    <location>
        <position position="131"/>
    </location>
</feature>
<dbReference type="Proteomes" id="UP000054549">
    <property type="component" value="Unassembled WGS sequence"/>
</dbReference>
<comment type="similarity">
    <text evidence="1">Belongs to the amidase family.</text>
</comment>
<keyword evidence="2" id="KW-0378">Hydrolase</keyword>
<feature type="domain" description="Amidase" evidence="5">
    <location>
        <begin position="75"/>
        <end position="555"/>
    </location>
</feature>
<dbReference type="SUPFAM" id="SSF75304">
    <property type="entry name" value="Amidase signature (AS) enzymes"/>
    <property type="match status" value="1"/>
</dbReference>
<dbReference type="InParanoid" id="A0A0C2WW78"/>
<evidence type="ECO:0000256" key="2">
    <source>
        <dbReference type="ARBA" id="ARBA00022801"/>
    </source>
</evidence>
<dbReference type="STRING" id="946122.A0A0C2WW78"/>
<dbReference type="Pfam" id="PF01425">
    <property type="entry name" value="Amidase"/>
    <property type="match status" value="1"/>
</dbReference>
<dbReference type="HOGENOM" id="CLU_009600_9_2_1"/>
<protein>
    <recommendedName>
        <fullName evidence="5">Amidase domain-containing protein</fullName>
    </recommendedName>
</protein>
<dbReference type="InterPro" id="IPR023631">
    <property type="entry name" value="Amidase_dom"/>
</dbReference>
<gene>
    <name evidence="6" type="ORF">M378DRAFT_161264</name>
</gene>
<sequence>MSGIWVQLAQEKKRKTEALIPKEWILPNPPPTDQLDVSHVPDQCGLLTKKEIEITNSPVGVLLTNLASQTWSSVEVTIAFSKRAIIAHQLTNCLTEIFIDRALKRAAWLDDQLKSTGKTVGPLHGLPLSLKDQINVHGIESTMGYTAWIGRVAQRNSALAEILESQGAVFYVKTNVPQTLMWVETFNFIFGRTANPFNRSLTSGGSTGGEGALVALKGSPLGVGSDIGGSIRVPCAFNGLYGLRPSYNRVPYAGCVNSLEGEEAIVSVLGPMTTSVEGVREFMKSVISGQPWNKDPTALRKKWDEDAYKLAEHGNGAQLCFGIIWDDGLFHPHPPVLRALETVKNALLAKGHKVIDWEPYKHGDLCMNAHSIYGAVGEDDFLADTVPTGEPVIRTMELRDDEPVKWPAKKLNVEAPALGPLVSADTKLTAYELWQVHKQRRQLRAEYLDHWQATASKTGTGRPVDAIIAPVAPYAAPPHGQNNIATYTVVWNNLDYPAFVLPVTRVSSELDSKRPPPVFFSNLDKQLYDFYEPEIFANAPVSLQVVGRTQNDEAVIGMAELVDQAVNK</sequence>
<feature type="binding site" evidence="4">
    <location>
        <begin position="227"/>
        <end position="230"/>
    </location>
    <ligand>
        <name>substrate</name>
    </ligand>
</feature>
<feature type="binding site" evidence="4">
    <location>
        <position position="206"/>
    </location>
    <ligand>
        <name>substrate</name>
    </ligand>
</feature>
<evidence type="ECO:0000256" key="3">
    <source>
        <dbReference type="PIRSR" id="PIRSR001221-1"/>
    </source>
</evidence>
<dbReference type="AlphaFoldDB" id="A0A0C2WW78"/>
<organism evidence="6 7">
    <name type="scientific">Amanita muscaria (strain Koide BX008)</name>
    <dbReference type="NCBI Taxonomy" id="946122"/>
    <lineage>
        <taxon>Eukaryota</taxon>
        <taxon>Fungi</taxon>
        <taxon>Dikarya</taxon>
        <taxon>Basidiomycota</taxon>
        <taxon>Agaricomycotina</taxon>
        <taxon>Agaricomycetes</taxon>
        <taxon>Agaricomycetidae</taxon>
        <taxon>Agaricales</taxon>
        <taxon>Pluteineae</taxon>
        <taxon>Amanitaceae</taxon>
        <taxon>Amanita</taxon>
    </lineage>
</organism>
<dbReference type="OrthoDB" id="6428749at2759"/>
<keyword evidence="7" id="KW-1185">Reference proteome</keyword>
<feature type="active site" description="Acyl-ester intermediate" evidence="3">
    <location>
        <position position="230"/>
    </location>
</feature>
<evidence type="ECO:0000313" key="6">
    <source>
        <dbReference type="EMBL" id="KIL66042.1"/>
    </source>
</evidence>
<accession>A0A0C2WW78</accession>
<dbReference type="EMBL" id="KN818238">
    <property type="protein sequence ID" value="KIL66042.1"/>
    <property type="molecule type" value="Genomic_DNA"/>
</dbReference>
<evidence type="ECO:0000259" key="5">
    <source>
        <dbReference type="Pfam" id="PF01425"/>
    </source>
</evidence>
<dbReference type="PANTHER" id="PTHR46072">
    <property type="entry name" value="AMIDASE-RELATED-RELATED"/>
    <property type="match status" value="1"/>
</dbReference>
<evidence type="ECO:0000256" key="1">
    <source>
        <dbReference type="ARBA" id="ARBA00009199"/>
    </source>
</evidence>
<proteinExistence type="inferred from homology"/>
<feature type="active site" description="Charge relay system" evidence="3">
    <location>
        <position position="206"/>
    </location>
</feature>
<dbReference type="PIRSF" id="PIRSF001221">
    <property type="entry name" value="Amidase_fungi"/>
    <property type="match status" value="1"/>
</dbReference>
<reference evidence="6 7" key="1">
    <citation type="submission" date="2014-04" db="EMBL/GenBank/DDBJ databases">
        <title>Evolutionary Origins and Diversification of the Mycorrhizal Mutualists.</title>
        <authorList>
            <consortium name="DOE Joint Genome Institute"/>
            <consortium name="Mycorrhizal Genomics Consortium"/>
            <person name="Kohler A."/>
            <person name="Kuo A."/>
            <person name="Nagy L.G."/>
            <person name="Floudas D."/>
            <person name="Copeland A."/>
            <person name="Barry K.W."/>
            <person name="Cichocki N."/>
            <person name="Veneault-Fourrey C."/>
            <person name="LaButti K."/>
            <person name="Lindquist E.A."/>
            <person name="Lipzen A."/>
            <person name="Lundell T."/>
            <person name="Morin E."/>
            <person name="Murat C."/>
            <person name="Riley R."/>
            <person name="Ohm R."/>
            <person name="Sun H."/>
            <person name="Tunlid A."/>
            <person name="Henrissat B."/>
            <person name="Grigoriev I.V."/>
            <person name="Hibbett D.S."/>
            <person name="Martin F."/>
        </authorList>
    </citation>
    <scope>NUCLEOTIDE SEQUENCE [LARGE SCALE GENOMIC DNA]</scope>
    <source>
        <strain evidence="6 7">Koide BX008</strain>
    </source>
</reference>
<dbReference type="GO" id="GO:0016787">
    <property type="term" value="F:hydrolase activity"/>
    <property type="evidence" value="ECO:0007669"/>
    <property type="project" value="UniProtKB-KW"/>
</dbReference>
<feature type="binding site" evidence="4">
    <location>
        <position position="180"/>
    </location>
    <ligand>
        <name>substrate</name>
    </ligand>
</feature>
<evidence type="ECO:0000313" key="7">
    <source>
        <dbReference type="Proteomes" id="UP000054549"/>
    </source>
</evidence>